<reference evidence="1" key="1">
    <citation type="submission" date="2020-03" db="EMBL/GenBank/DDBJ databases">
        <authorList>
            <person name="Weist P."/>
        </authorList>
    </citation>
    <scope>NUCLEOTIDE SEQUENCE</scope>
</reference>
<evidence type="ECO:0000313" key="1">
    <source>
        <dbReference type="EMBL" id="CAB1437381.1"/>
    </source>
</evidence>
<proteinExistence type="predicted"/>
<keyword evidence="2" id="KW-1185">Reference proteome</keyword>
<dbReference type="AlphaFoldDB" id="A0A9N7UVS9"/>
<dbReference type="EMBL" id="CADEAL010002018">
    <property type="protein sequence ID" value="CAB1437381.1"/>
    <property type="molecule type" value="Genomic_DNA"/>
</dbReference>
<name>A0A9N7UVS9_PLEPL</name>
<sequence>MKHQQEQLNQLTLTVTYLQAPRSQGEEALRLIFMDKMLDRDFTLISESSICPFPVPTAQLINMGRKEAHSFSRRFVVLLPPLCPRGNRLCRRCQEPPLTVPSHSSHQLKPTELQSHTSVLFYE</sequence>
<accession>A0A9N7UVS9</accession>
<dbReference type="Proteomes" id="UP001153269">
    <property type="component" value="Unassembled WGS sequence"/>
</dbReference>
<gene>
    <name evidence="1" type="ORF">PLEPLA_LOCUS25374</name>
</gene>
<organism evidence="1 2">
    <name type="scientific">Pleuronectes platessa</name>
    <name type="common">European plaice</name>
    <dbReference type="NCBI Taxonomy" id="8262"/>
    <lineage>
        <taxon>Eukaryota</taxon>
        <taxon>Metazoa</taxon>
        <taxon>Chordata</taxon>
        <taxon>Craniata</taxon>
        <taxon>Vertebrata</taxon>
        <taxon>Euteleostomi</taxon>
        <taxon>Actinopterygii</taxon>
        <taxon>Neopterygii</taxon>
        <taxon>Teleostei</taxon>
        <taxon>Neoteleostei</taxon>
        <taxon>Acanthomorphata</taxon>
        <taxon>Carangaria</taxon>
        <taxon>Pleuronectiformes</taxon>
        <taxon>Pleuronectoidei</taxon>
        <taxon>Pleuronectidae</taxon>
        <taxon>Pleuronectes</taxon>
    </lineage>
</organism>
<evidence type="ECO:0000313" key="2">
    <source>
        <dbReference type="Proteomes" id="UP001153269"/>
    </source>
</evidence>
<protein>
    <submittedName>
        <fullName evidence="1">Uncharacterized protein</fullName>
    </submittedName>
</protein>
<comment type="caution">
    <text evidence="1">The sequence shown here is derived from an EMBL/GenBank/DDBJ whole genome shotgun (WGS) entry which is preliminary data.</text>
</comment>